<dbReference type="EMBL" id="BONP01000003">
    <property type="protein sequence ID" value="GIG38894.1"/>
    <property type="molecule type" value="Genomic_DNA"/>
</dbReference>
<dbReference type="InterPro" id="IPR039422">
    <property type="entry name" value="MarR/SlyA-like"/>
</dbReference>
<protein>
    <submittedName>
        <fullName evidence="3">MarR family transcriptional regulator</fullName>
    </submittedName>
</protein>
<dbReference type="SUPFAM" id="SSF46785">
    <property type="entry name" value="Winged helix' DNA-binding domain"/>
    <property type="match status" value="1"/>
</dbReference>
<dbReference type="Pfam" id="PF12802">
    <property type="entry name" value="MarR_2"/>
    <property type="match status" value="1"/>
</dbReference>
<dbReference type="InterPro" id="IPR000835">
    <property type="entry name" value="HTH_MarR-typ"/>
</dbReference>
<feature type="domain" description="HTH marR-type" evidence="2">
    <location>
        <begin position="32"/>
        <end position="175"/>
    </location>
</feature>
<dbReference type="PANTHER" id="PTHR33164">
    <property type="entry name" value="TRANSCRIPTIONAL REGULATOR, MARR FAMILY"/>
    <property type="match status" value="1"/>
</dbReference>
<gene>
    <name evidence="3" type="ORF">Cph01nite_06560</name>
</gene>
<evidence type="ECO:0000259" key="2">
    <source>
        <dbReference type="PROSITE" id="PS50995"/>
    </source>
</evidence>
<dbReference type="InterPro" id="IPR036388">
    <property type="entry name" value="WH-like_DNA-bd_sf"/>
</dbReference>
<proteinExistence type="predicted"/>
<dbReference type="InterPro" id="IPR036390">
    <property type="entry name" value="WH_DNA-bd_sf"/>
</dbReference>
<evidence type="ECO:0000313" key="4">
    <source>
        <dbReference type="Proteomes" id="UP000614741"/>
    </source>
</evidence>
<evidence type="ECO:0000256" key="1">
    <source>
        <dbReference type="SAM" id="MobiDB-lite"/>
    </source>
</evidence>
<organism evidence="3 4">
    <name type="scientific">Cellulomonas phragmiteti</name>
    <dbReference type="NCBI Taxonomy" id="478780"/>
    <lineage>
        <taxon>Bacteria</taxon>
        <taxon>Bacillati</taxon>
        <taxon>Actinomycetota</taxon>
        <taxon>Actinomycetes</taxon>
        <taxon>Micrococcales</taxon>
        <taxon>Cellulomonadaceae</taxon>
        <taxon>Cellulomonas</taxon>
    </lineage>
</organism>
<comment type="caution">
    <text evidence="3">The sequence shown here is derived from an EMBL/GenBank/DDBJ whole genome shotgun (WGS) entry which is preliminary data.</text>
</comment>
<dbReference type="PANTHER" id="PTHR33164:SF99">
    <property type="entry name" value="MARR FAMILY REGULATORY PROTEIN"/>
    <property type="match status" value="1"/>
</dbReference>
<dbReference type="RefSeq" id="WP_373307536.1">
    <property type="nucleotide sequence ID" value="NZ_BONP01000003.1"/>
</dbReference>
<dbReference type="PROSITE" id="PS50995">
    <property type="entry name" value="HTH_MARR_2"/>
    <property type="match status" value="1"/>
</dbReference>
<feature type="region of interest" description="Disordered" evidence="1">
    <location>
        <begin position="1"/>
        <end position="29"/>
    </location>
</feature>
<dbReference type="Gene3D" id="1.10.10.10">
    <property type="entry name" value="Winged helix-like DNA-binding domain superfamily/Winged helix DNA-binding domain"/>
    <property type="match status" value="1"/>
</dbReference>
<evidence type="ECO:0000313" key="3">
    <source>
        <dbReference type="EMBL" id="GIG38894.1"/>
    </source>
</evidence>
<sequence length="193" mass="20876">MPTPTADLSTDDAAAGRPGTGGPDPRPEQADVRWLTAEQQQQWRAFRDGTALLFDVLARELDDDSGLSLGEYEVLVRLSEAPGRALRMSELADDLAHSRSRLTHTVARMERDGIVRREPARDDARGVNCVLTERGWQVLVAAAPGHVESVRAHLVDVLDAEQLAALGDAMRVVVERLRTPDCPPPGAGRASSA</sequence>
<dbReference type="SMART" id="SM00347">
    <property type="entry name" value="HTH_MARR"/>
    <property type="match status" value="1"/>
</dbReference>
<reference evidence="3 4" key="1">
    <citation type="submission" date="2021-01" db="EMBL/GenBank/DDBJ databases">
        <title>Whole genome shotgun sequence of Cellulomonas phragmiteti NBRC 110785.</title>
        <authorList>
            <person name="Komaki H."/>
            <person name="Tamura T."/>
        </authorList>
    </citation>
    <scope>NUCLEOTIDE SEQUENCE [LARGE SCALE GENOMIC DNA]</scope>
    <source>
        <strain evidence="3 4">NBRC 110785</strain>
    </source>
</reference>
<keyword evidence="4" id="KW-1185">Reference proteome</keyword>
<accession>A0ABQ4DHT1</accession>
<dbReference type="Proteomes" id="UP000614741">
    <property type="component" value="Unassembled WGS sequence"/>
</dbReference>
<name>A0ABQ4DHT1_9CELL</name>